<feature type="compositionally biased region" description="Acidic residues" evidence="1">
    <location>
        <begin position="154"/>
        <end position="166"/>
    </location>
</feature>
<organism evidence="4">
    <name type="scientific">Schistosoma curassoni</name>
    <dbReference type="NCBI Taxonomy" id="6186"/>
    <lineage>
        <taxon>Eukaryota</taxon>
        <taxon>Metazoa</taxon>
        <taxon>Spiralia</taxon>
        <taxon>Lophotrochozoa</taxon>
        <taxon>Platyhelminthes</taxon>
        <taxon>Trematoda</taxon>
        <taxon>Digenea</taxon>
        <taxon>Strigeidida</taxon>
        <taxon>Schistosomatoidea</taxon>
        <taxon>Schistosomatidae</taxon>
        <taxon>Schistosoma</taxon>
    </lineage>
</organism>
<reference evidence="4" key="1">
    <citation type="submission" date="2016-06" db="UniProtKB">
        <authorList>
            <consortium name="WormBaseParasite"/>
        </authorList>
    </citation>
    <scope>IDENTIFICATION</scope>
</reference>
<dbReference type="EMBL" id="UZAK01032452">
    <property type="protein sequence ID" value="VDP27554.1"/>
    <property type="molecule type" value="Genomic_DNA"/>
</dbReference>
<feature type="region of interest" description="Disordered" evidence="1">
    <location>
        <begin position="66"/>
        <end position="167"/>
    </location>
</feature>
<accession>A0A183JYD4</accession>
<sequence>MQNKLLDLNGKSSSYFLDDIDNDKHGEYDKNNHEYLAYHPVIPASTIVNLHRQTILQNFMDSWLDPDEESEHNDNSNSIYDHNNNNQSEEKDQVKTPDIHIGVPGPLGEMYFHNNIDSDDDFFNGRDNEDDEKDENDELEEGKDNIHSRGYFNIEEDDDDDDDEEDLKSPIQIKQQHSSKQSIINTSSSTPLLHNDSNKLTGGCCSPCEPLVSDQGFSIPLDGLSVSTNTVKTRDIRFSSSQFRKQHFCRKKAVTKTSLAVVLCKWRYESISRVMANSPHSRSYRGIWRAPYKIYNYLYIH</sequence>
<feature type="compositionally biased region" description="Basic and acidic residues" evidence="1">
    <location>
        <begin position="88"/>
        <end position="98"/>
    </location>
</feature>
<evidence type="ECO:0000256" key="1">
    <source>
        <dbReference type="SAM" id="MobiDB-lite"/>
    </source>
</evidence>
<dbReference type="WBParaSite" id="SCUD_0000773801-mRNA-1">
    <property type="protein sequence ID" value="SCUD_0000773801-mRNA-1"/>
    <property type="gene ID" value="SCUD_0000773801"/>
</dbReference>
<feature type="compositionally biased region" description="Acidic residues" evidence="1">
    <location>
        <begin position="117"/>
        <end position="141"/>
    </location>
</feature>
<keyword evidence="3" id="KW-1185">Reference proteome</keyword>
<reference evidence="2 3" key="2">
    <citation type="submission" date="2018-11" db="EMBL/GenBank/DDBJ databases">
        <authorList>
            <consortium name="Pathogen Informatics"/>
        </authorList>
    </citation>
    <scope>NUCLEOTIDE SEQUENCE [LARGE SCALE GENOMIC DNA]</scope>
    <source>
        <strain evidence="2">Dakar</strain>
        <strain evidence="3">Dakar, Senegal</strain>
    </source>
</reference>
<name>A0A183JYD4_9TREM</name>
<gene>
    <name evidence="2" type="ORF">SCUD_LOCUS7738</name>
</gene>
<dbReference type="AlphaFoldDB" id="A0A183JYD4"/>
<feature type="compositionally biased region" description="Low complexity" evidence="1">
    <location>
        <begin position="75"/>
        <end position="86"/>
    </location>
</feature>
<evidence type="ECO:0000313" key="3">
    <source>
        <dbReference type="Proteomes" id="UP000279833"/>
    </source>
</evidence>
<evidence type="ECO:0000313" key="2">
    <source>
        <dbReference type="EMBL" id="VDP27554.1"/>
    </source>
</evidence>
<dbReference type="STRING" id="6186.A0A183JYD4"/>
<proteinExistence type="predicted"/>
<feature type="region of interest" description="Disordered" evidence="1">
    <location>
        <begin position="173"/>
        <end position="192"/>
    </location>
</feature>
<protein>
    <submittedName>
        <fullName evidence="4">TBP-binding domain-containing protein</fullName>
    </submittedName>
</protein>
<dbReference type="Proteomes" id="UP000279833">
    <property type="component" value="Unassembled WGS sequence"/>
</dbReference>
<feature type="compositionally biased region" description="Low complexity" evidence="1">
    <location>
        <begin position="173"/>
        <end position="190"/>
    </location>
</feature>
<evidence type="ECO:0000313" key="4">
    <source>
        <dbReference type="WBParaSite" id="SCUD_0000773801-mRNA-1"/>
    </source>
</evidence>